<name>A0A1J8QMI4_9AGAM</name>
<protein>
    <recommendedName>
        <fullName evidence="1">ATPase AAA-type core domain-containing protein</fullName>
    </recommendedName>
</protein>
<organism evidence="2 3">
    <name type="scientific">Rhizopogon vesiculosus</name>
    <dbReference type="NCBI Taxonomy" id="180088"/>
    <lineage>
        <taxon>Eukaryota</taxon>
        <taxon>Fungi</taxon>
        <taxon>Dikarya</taxon>
        <taxon>Basidiomycota</taxon>
        <taxon>Agaricomycotina</taxon>
        <taxon>Agaricomycetes</taxon>
        <taxon>Agaricomycetidae</taxon>
        <taxon>Boletales</taxon>
        <taxon>Suillineae</taxon>
        <taxon>Rhizopogonaceae</taxon>
        <taxon>Rhizopogon</taxon>
    </lineage>
</organism>
<evidence type="ECO:0000313" key="3">
    <source>
        <dbReference type="Proteomes" id="UP000183567"/>
    </source>
</evidence>
<proteinExistence type="predicted"/>
<dbReference type="GO" id="GO:0005524">
    <property type="term" value="F:ATP binding"/>
    <property type="evidence" value="ECO:0007669"/>
    <property type="project" value="InterPro"/>
</dbReference>
<feature type="non-terminal residue" evidence="2">
    <location>
        <position position="1"/>
    </location>
</feature>
<dbReference type="PANTHER" id="PTHR46411">
    <property type="entry name" value="FAMILY ATPASE, PUTATIVE-RELATED"/>
    <property type="match status" value="1"/>
</dbReference>
<feature type="domain" description="ATPase AAA-type core" evidence="1">
    <location>
        <begin position="46"/>
        <end position="95"/>
    </location>
</feature>
<dbReference type="Gene3D" id="3.40.50.300">
    <property type="entry name" value="P-loop containing nucleotide triphosphate hydrolases"/>
    <property type="match status" value="1"/>
</dbReference>
<gene>
    <name evidence="2" type="ORF">AZE42_11971</name>
</gene>
<evidence type="ECO:0000259" key="1">
    <source>
        <dbReference type="Pfam" id="PF00004"/>
    </source>
</evidence>
<dbReference type="SUPFAM" id="SSF52540">
    <property type="entry name" value="P-loop containing nucleoside triphosphate hydrolases"/>
    <property type="match status" value="1"/>
</dbReference>
<dbReference type="OrthoDB" id="10042665at2759"/>
<accession>A0A1J8QMI4</accession>
<dbReference type="PANTHER" id="PTHR46411:SF3">
    <property type="entry name" value="AAA+ ATPASE DOMAIN-CONTAINING PROTEIN"/>
    <property type="match status" value="1"/>
</dbReference>
<dbReference type="AlphaFoldDB" id="A0A1J8QMI4"/>
<reference evidence="2 3" key="1">
    <citation type="submission" date="2016-03" db="EMBL/GenBank/DDBJ databases">
        <title>Comparative genomics of the ectomycorrhizal sister species Rhizopogon vinicolor and Rhizopogon vesiculosus (Basidiomycota: Boletales) reveals a divergence of the mating type B locus.</title>
        <authorList>
            <person name="Mujic A.B."/>
            <person name="Kuo A."/>
            <person name="Tritt A."/>
            <person name="Lipzen A."/>
            <person name="Chen C."/>
            <person name="Johnson J."/>
            <person name="Sharma A."/>
            <person name="Barry K."/>
            <person name="Grigoriev I.V."/>
            <person name="Spatafora J.W."/>
        </authorList>
    </citation>
    <scope>NUCLEOTIDE SEQUENCE [LARGE SCALE GENOMIC DNA]</scope>
    <source>
        <strain evidence="2 3">AM-OR11-056</strain>
    </source>
</reference>
<dbReference type="Pfam" id="PF00004">
    <property type="entry name" value="AAA"/>
    <property type="match status" value="1"/>
</dbReference>
<sequence>EEKILDDPEEELDKLPGFVYGLELKNKRIISDAITGKGGGLIAAPHGPSGTGKTLTIEAAAEHLKRPLYIISSIELSTSPSTLESRLSEILSNATYSFPLLFLTTNRIQTFDEAFLSRFSIAITYPEFNPSVRSTIWRKFFELARCPLWGSEPEGFVALDGSEPRCYVSFSNLEALAQKPFNEKNRS</sequence>
<dbReference type="GO" id="GO:0016887">
    <property type="term" value="F:ATP hydrolysis activity"/>
    <property type="evidence" value="ECO:0007669"/>
    <property type="project" value="InterPro"/>
</dbReference>
<evidence type="ECO:0000313" key="2">
    <source>
        <dbReference type="EMBL" id="OJA14616.1"/>
    </source>
</evidence>
<dbReference type="EMBL" id="LVVM01003557">
    <property type="protein sequence ID" value="OJA14616.1"/>
    <property type="molecule type" value="Genomic_DNA"/>
</dbReference>
<dbReference type="STRING" id="180088.A0A1J8QMI4"/>
<dbReference type="Proteomes" id="UP000183567">
    <property type="component" value="Unassembled WGS sequence"/>
</dbReference>
<dbReference type="InterPro" id="IPR003959">
    <property type="entry name" value="ATPase_AAA_core"/>
</dbReference>
<dbReference type="InterPro" id="IPR027417">
    <property type="entry name" value="P-loop_NTPase"/>
</dbReference>
<comment type="caution">
    <text evidence="2">The sequence shown here is derived from an EMBL/GenBank/DDBJ whole genome shotgun (WGS) entry which is preliminary data.</text>
</comment>
<keyword evidence="3" id="KW-1185">Reference proteome</keyword>